<feature type="transmembrane region" description="Helical" evidence="1">
    <location>
        <begin position="12"/>
        <end position="32"/>
    </location>
</feature>
<dbReference type="EMBL" id="BKCJ011045872">
    <property type="protein sequence ID" value="GFC74134.1"/>
    <property type="molecule type" value="Genomic_DNA"/>
</dbReference>
<comment type="caution">
    <text evidence="2">The sequence shown here is derived from an EMBL/GenBank/DDBJ whole genome shotgun (WGS) entry which is preliminary data.</text>
</comment>
<organism evidence="2">
    <name type="scientific">Tanacetum cinerariifolium</name>
    <name type="common">Dalmatian daisy</name>
    <name type="synonym">Chrysanthemum cinerariifolium</name>
    <dbReference type="NCBI Taxonomy" id="118510"/>
    <lineage>
        <taxon>Eukaryota</taxon>
        <taxon>Viridiplantae</taxon>
        <taxon>Streptophyta</taxon>
        <taxon>Embryophyta</taxon>
        <taxon>Tracheophyta</taxon>
        <taxon>Spermatophyta</taxon>
        <taxon>Magnoliopsida</taxon>
        <taxon>eudicotyledons</taxon>
        <taxon>Gunneridae</taxon>
        <taxon>Pentapetalae</taxon>
        <taxon>asterids</taxon>
        <taxon>campanulids</taxon>
        <taxon>Asterales</taxon>
        <taxon>Asteraceae</taxon>
        <taxon>Asteroideae</taxon>
        <taxon>Anthemideae</taxon>
        <taxon>Anthemidinae</taxon>
        <taxon>Tanacetum</taxon>
    </lineage>
</organism>
<accession>A0A699QPZ0</accession>
<keyword evidence="1" id="KW-0812">Transmembrane</keyword>
<keyword evidence="1" id="KW-1133">Transmembrane helix</keyword>
<sequence length="33" mass="3575">MDNEPMWATNSVVVLTPGSAIIILETAIEFAIK</sequence>
<feature type="non-terminal residue" evidence="2">
    <location>
        <position position="33"/>
    </location>
</feature>
<proteinExistence type="predicted"/>
<gene>
    <name evidence="2" type="ORF">Tci_846104</name>
</gene>
<reference evidence="2" key="1">
    <citation type="journal article" date="2019" name="Sci. Rep.">
        <title>Draft genome of Tanacetum cinerariifolium, the natural source of mosquito coil.</title>
        <authorList>
            <person name="Yamashiro T."/>
            <person name="Shiraishi A."/>
            <person name="Satake H."/>
            <person name="Nakayama K."/>
        </authorList>
    </citation>
    <scope>NUCLEOTIDE SEQUENCE</scope>
</reference>
<protein>
    <submittedName>
        <fullName evidence="2">Uncharacterized protein</fullName>
    </submittedName>
</protein>
<evidence type="ECO:0000313" key="2">
    <source>
        <dbReference type="EMBL" id="GFC74134.1"/>
    </source>
</evidence>
<keyword evidence="1" id="KW-0472">Membrane</keyword>
<evidence type="ECO:0000256" key="1">
    <source>
        <dbReference type="SAM" id="Phobius"/>
    </source>
</evidence>
<name>A0A699QPZ0_TANCI</name>
<dbReference type="AlphaFoldDB" id="A0A699QPZ0"/>